<dbReference type="SMART" id="SM00255">
    <property type="entry name" value="TIR"/>
    <property type="match status" value="1"/>
</dbReference>
<dbReference type="InterPro" id="IPR000157">
    <property type="entry name" value="TIR_dom"/>
</dbReference>
<gene>
    <name evidence="3" type="ORF">RIF29_18740</name>
</gene>
<dbReference type="AlphaFoldDB" id="A0AAN9F2Q0"/>
<evidence type="ECO:0000256" key="1">
    <source>
        <dbReference type="ARBA" id="ARBA00023027"/>
    </source>
</evidence>
<organism evidence="3 4">
    <name type="scientific">Crotalaria pallida</name>
    <name type="common">Smooth rattlebox</name>
    <name type="synonym">Crotalaria striata</name>
    <dbReference type="NCBI Taxonomy" id="3830"/>
    <lineage>
        <taxon>Eukaryota</taxon>
        <taxon>Viridiplantae</taxon>
        <taxon>Streptophyta</taxon>
        <taxon>Embryophyta</taxon>
        <taxon>Tracheophyta</taxon>
        <taxon>Spermatophyta</taxon>
        <taxon>Magnoliopsida</taxon>
        <taxon>eudicotyledons</taxon>
        <taxon>Gunneridae</taxon>
        <taxon>Pentapetalae</taxon>
        <taxon>rosids</taxon>
        <taxon>fabids</taxon>
        <taxon>Fabales</taxon>
        <taxon>Fabaceae</taxon>
        <taxon>Papilionoideae</taxon>
        <taxon>50 kb inversion clade</taxon>
        <taxon>genistoids sensu lato</taxon>
        <taxon>core genistoids</taxon>
        <taxon>Crotalarieae</taxon>
        <taxon>Crotalaria</taxon>
    </lineage>
</organism>
<proteinExistence type="predicted"/>
<evidence type="ECO:0000313" key="3">
    <source>
        <dbReference type="EMBL" id="KAK7266100.1"/>
    </source>
</evidence>
<dbReference type="GO" id="GO:0007165">
    <property type="term" value="P:signal transduction"/>
    <property type="evidence" value="ECO:0007669"/>
    <property type="project" value="InterPro"/>
</dbReference>
<dbReference type="SUPFAM" id="SSF52200">
    <property type="entry name" value="Toll/Interleukin receptor TIR domain"/>
    <property type="match status" value="1"/>
</dbReference>
<dbReference type="PROSITE" id="PS50104">
    <property type="entry name" value="TIR"/>
    <property type="match status" value="1"/>
</dbReference>
<reference evidence="3 4" key="1">
    <citation type="submission" date="2024-01" db="EMBL/GenBank/DDBJ databases">
        <title>The genomes of 5 underutilized Papilionoideae crops provide insights into root nodulation and disease resistanc.</title>
        <authorList>
            <person name="Yuan L."/>
        </authorList>
    </citation>
    <scope>NUCLEOTIDE SEQUENCE [LARGE SCALE GENOMIC DNA]</scope>
    <source>
        <strain evidence="3">ZHUSHIDOU_FW_LH</strain>
        <tissue evidence="3">Leaf</tissue>
    </source>
</reference>
<evidence type="ECO:0000313" key="4">
    <source>
        <dbReference type="Proteomes" id="UP001372338"/>
    </source>
</evidence>
<dbReference type="Gene3D" id="3.40.50.10140">
    <property type="entry name" value="Toll/interleukin-1 receptor homology (TIR) domain"/>
    <property type="match status" value="1"/>
</dbReference>
<dbReference type="EMBL" id="JAYWIO010000004">
    <property type="protein sequence ID" value="KAK7266100.1"/>
    <property type="molecule type" value="Genomic_DNA"/>
</dbReference>
<dbReference type="PANTHER" id="PTHR32009:SF110">
    <property type="entry name" value="DISEASE RESISTANCE PROTEIN (TIR-NBS-LRR CLASS)"/>
    <property type="match status" value="1"/>
</dbReference>
<dbReference type="Pfam" id="PF01582">
    <property type="entry name" value="TIR"/>
    <property type="match status" value="1"/>
</dbReference>
<name>A0AAN9F2Q0_CROPI</name>
<accession>A0AAN9F2Q0</accession>
<dbReference type="Proteomes" id="UP001372338">
    <property type="component" value="Unassembled WGS sequence"/>
</dbReference>
<dbReference type="PANTHER" id="PTHR32009">
    <property type="entry name" value="TMV RESISTANCE PROTEIN N-LIKE"/>
    <property type="match status" value="1"/>
</dbReference>
<keyword evidence="1" id="KW-0520">NAD</keyword>
<comment type="caution">
    <text evidence="3">The sequence shown here is derived from an EMBL/GenBank/DDBJ whole genome shotgun (WGS) entry which is preliminary data.</text>
</comment>
<evidence type="ECO:0000259" key="2">
    <source>
        <dbReference type="PROSITE" id="PS50104"/>
    </source>
</evidence>
<keyword evidence="4" id="KW-1185">Reference proteome</keyword>
<sequence>MATTSSSSSSHDKNKHELFISFRGQDVRRSLLSHLKRELGCRRIDFYVDDVKLDRGDEISSSLLKAIEGSQISLIIFSKDYASSKWCLEELAKIIECMERNNQIVLPVFYNVSPSDVRHQRGEYGIALADHEEKYKDRTVNDVQKWRDALKKAAQLSGFDYPTQFM</sequence>
<dbReference type="FunFam" id="3.40.50.10140:FF:000007">
    <property type="entry name" value="Disease resistance protein (TIR-NBS-LRR class)"/>
    <property type="match status" value="1"/>
</dbReference>
<dbReference type="InterPro" id="IPR035897">
    <property type="entry name" value="Toll_tir_struct_dom_sf"/>
</dbReference>
<protein>
    <recommendedName>
        <fullName evidence="2">TIR domain-containing protein</fullName>
    </recommendedName>
</protein>
<feature type="domain" description="TIR" evidence="2">
    <location>
        <begin position="14"/>
        <end position="166"/>
    </location>
</feature>